<dbReference type="AlphaFoldDB" id="T2G8G1"/>
<dbReference type="SMART" id="SM00331">
    <property type="entry name" value="PP2C_SIG"/>
    <property type="match status" value="1"/>
</dbReference>
<feature type="domain" description="PAS" evidence="6">
    <location>
        <begin position="283"/>
        <end position="353"/>
    </location>
</feature>
<dbReference type="HOGENOM" id="CLU_027636_0_0_7"/>
<evidence type="ECO:0000256" key="3">
    <source>
        <dbReference type="ARBA" id="ARBA00022553"/>
    </source>
</evidence>
<proteinExistence type="predicted"/>
<evidence type="ECO:0000256" key="1">
    <source>
        <dbReference type="ARBA" id="ARBA00000085"/>
    </source>
</evidence>
<dbReference type="PATRIC" id="fig|1121448.10.peg.1006"/>
<dbReference type="Pfam" id="PF08447">
    <property type="entry name" value="PAS_3"/>
    <property type="match status" value="2"/>
</dbReference>
<dbReference type="InterPro" id="IPR001932">
    <property type="entry name" value="PPM-type_phosphatase-like_dom"/>
</dbReference>
<feature type="domain" description="PAC" evidence="7">
    <location>
        <begin position="230"/>
        <end position="282"/>
    </location>
</feature>
<dbReference type="eggNOG" id="COG2208">
    <property type="taxonomic scope" value="Bacteria"/>
</dbReference>
<keyword evidence="4" id="KW-0808">Transferase</keyword>
<dbReference type="EMBL" id="CP006585">
    <property type="protein sequence ID" value="AGW12880.1"/>
    <property type="molecule type" value="Genomic_DNA"/>
</dbReference>
<reference evidence="9" key="2">
    <citation type="submission" date="2013-07" db="EMBL/GenBank/DDBJ databases">
        <authorList>
            <person name="Morais-Silva F.O."/>
            <person name="Rezende A.M."/>
            <person name="Pimentel C."/>
            <person name="Resende D.M."/>
            <person name="Santos C.I."/>
            <person name="Clemente C."/>
            <person name="de Oliveira L.M."/>
            <person name="da Silva S.M."/>
            <person name="Costa D.A."/>
            <person name="Varela-Raposo A."/>
            <person name="Horacio E.C.A."/>
            <person name="Matos M."/>
            <person name="Flores O."/>
            <person name="Ruiz J.C."/>
            <person name="Rodrigues-Pousada C."/>
        </authorList>
    </citation>
    <scope>NUCLEOTIDE SEQUENCE [LARGE SCALE GENOMIC DNA]</scope>
    <source>
        <strain evidence="9">ATCC 19364 / DSM 1382 / NCIMB 9332 / VKM B-1759</strain>
    </source>
</reference>
<dbReference type="STRING" id="1121448.DGI_1003"/>
<organism evidence="8 9">
    <name type="scientific">Megalodesulfovibrio gigas (strain ATCC 19364 / DSM 1382 / NCIMB 9332 / VKM B-1759)</name>
    <name type="common">Desulfovibrio gigas</name>
    <dbReference type="NCBI Taxonomy" id="1121448"/>
    <lineage>
        <taxon>Bacteria</taxon>
        <taxon>Pseudomonadati</taxon>
        <taxon>Thermodesulfobacteriota</taxon>
        <taxon>Desulfovibrionia</taxon>
        <taxon>Desulfovibrionales</taxon>
        <taxon>Desulfovibrionaceae</taxon>
        <taxon>Megalodesulfovibrio</taxon>
    </lineage>
</organism>
<dbReference type="GO" id="GO:0004673">
    <property type="term" value="F:protein histidine kinase activity"/>
    <property type="evidence" value="ECO:0007669"/>
    <property type="project" value="UniProtKB-EC"/>
</dbReference>
<gene>
    <name evidence="8" type="ORF">DGI_1003</name>
</gene>
<dbReference type="InterPro" id="IPR052162">
    <property type="entry name" value="Sensor_kinase/Photoreceptor"/>
</dbReference>
<dbReference type="PANTHER" id="PTHR43304:SF1">
    <property type="entry name" value="PAC DOMAIN-CONTAINING PROTEIN"/>
    <property type="match status" value="1"/>
</dbReference>
<feature type="domain" description="PAC" evidence="7">
    <location>
        <begin position="105"/>
        <end position="157"/>
    </location>
</feature>
<dbReference type="eggNOG" id="COG3290">
    <property type="taxonomic scope" value="Bacteria"/>
</dbReference>
<dbReference type="NCBIfam" id="TIGR00229">
    <property type="entry name" value="sensory_box"/>
    <property type="match status" value="3"/>
</dbReference>
<dbReference type="InterPro" id="IPR000014">
    <property type="entry name" value="PAS"/>
</dbReference>
<dbReference type="Gene3D" id="3.30.450.20">
    <property type="entry name" value="PAS domain"/>
    <property type="match status" value="3"/>
</dbReference>
<dbReference type="SMART" id="SM00086">
    <property type="entry name" value="PAC"/>
    <property type="match status" value="3"/>
</dbReference>
<dbReference type="Proteomes" id="UP000016587">
    <property type="component" value="Chromosome"/>
</dbReference>
<dbReference type="eggNOG" id="COG2202">
    <property type="taxonomic scope" value="Bacteria"/>
</dbReference>
<protein>
    <recommendedName>
        <fullName evidence="2">histidine kinase</fullName>
        <ecNumber evidence="2">2.7.13.3</ecNumber>
    </recommendedName>
</protein>
<dbReference type="OrthoDB" id="343514at2"/>
<evidence type="ECO:0000256" key="2">
    <source>
        <dbReference type="ARBA" id="ARBA00012438"/>
    </source>
</evidence>
<keyword evidence="9" id="KW-1185">Reference proteome</keyword>
<dbReference type="Pfam" id="PF08448">
    <property type="entry name" value="PAS_4"/>
    <property type="match status" value="1"/>
</dbReference>
<keyword evidence="5" id="KW-0418">Kinase</keyword>
<name>T2G8G1_MEGG1</name>
<dbReference type="RefSeq" id="WP_021759616.1">
    <property type="nucleotide sequence ID" value="NC_022444.1"/>
</dbReference>
<evidence type="ECO:0000313" key="8">
    <source>
        <dbReference type="EMBL" id="AGW12880.1"/>
    </source>
</evidence>
<dbReference type="InterPro" id="IPR036457">
    <property type="entry name" value="PPM-type-like_dom_sf"/>
</dbReference>
<dbReference type="CDD" id="cd00130">
    <property type="entry name" value="PAS"/>
    <property type="match status" value="3"/>
</dbReference>
<evidence type="ECO:0000259" key="7">
    <source>
        <dbReference type="PROSITE" id="PS50113"/>
    </source>
</evidence>
<accession>T2G8G1</accession>
<evidence type="ECO:0000259" key="6">
    <source>
        <dbReference type="PROSITE" id="PS50112"/>
    </source>
</evidence>
<dbReference type="Pfam" id="PF07228">
    <property type="entry name" value="SpoIIE"/>
    <property type="match status" value="1"/>
</dbReference>
<dbReference type="InterPro" id="IPR001610">
    <property type="entry name" value="PAC"/>
</dbReference>
<dbReference type="SMART" id="SM00091">
    <property type="entry name" value="PAS"/>
    <property type="match status" value="3"/>
</dbReference>
<evidence type="ECO:0000256" key="4">
    <source>
        <dbReference type="ARBA" id="ARBA00022679"/>
    </source>
</evidence>
<dbReference type="PROSITE" id="PS50112">
    <property type="entry name" value="PAS"/>
    <property type="match status" value="1"/>
</dbReference>
<dbReference type="PANTHER" id="PTHR43304">
    <property type="entry name" value="PHYTOCHROME-LIKE PROTEIN CPH1"/>
    <property type="match status" value="1"/>
</dbReference>
<comment type="catalytic activity">
    <reaction evidence="1">
        <text>ATP + protein L-histidine = ADP + protein N-phospho-L-histidine.</text>
        <dbReference type="EC" id="2.7.13.3"/>
    </reaction>
</comment>
<dbReference type="InterPro" id="IPR035965">
    <property type="entry name" value="PAS-like_dom_sf"/>
</dbReference>
<dbReference type="EC" id="2.7.13.3" evidence="2"/>
<evidence type="ECO:0000313" key="9">
    <source>
        <dbReference type="Proteomes" id="UP000016587"/>
    </source>
</evidence>
<reference evidence="8 9" key="1">
    <citation type="journal article" date="2013" name="J. Bacteriol.">
        <title>Roles of HynAB and Ech, the only two hydrogenases found in the model sulfate reducer Desulfovibrio gigas.</title>
        <authorList>
            <person name="Morais-Silva F.O."/>
            <person name="Santos C.I."/>
            <person name="Rodrigues R."/>
            <person name="Pereira I.A."/>
            <person name="Rodrigues-Pousada C."/>
        </authorList>
    </citation>
    <scope>NUCLEOTIDE SEQUENCE [LARGE SCALE GENOMIC DNA]</scope>
    <source>
        <strain evidence="9">ATCC 19364 / DSM 1382 / NCIMB 9332 / VKM B-1759</strain>
    </source>
</reference>
<evidence type="ECO:0000256" key="5">
    <source>
        <dbReference type="ARBA" id="ARBA00022777"/>
    </source>
</evidence>
<keyword evidence="3" id="KW-0597">Phosphoprotein</keyword>
<dbReference type="PROSITE" id="PS50113">
    <property type="entry name" value="PAC"/>
    <property type="match status" value="3"/>
</dbReference>
<dbReference type="InterPro" id="IPR013656">
    <property type="entry name" value="PAS_4"/>
</dbReference>
<dbReference type="InterPro" id="IPR013655">
    <property type="entry name" value="PAS_fold_3"/>
</dbReference>
<dbReference type="Gene3D" id="3.60.40.10">
    <property type="entry name" value="PPM-type phosphatase domain"/>
    <property type="match status" value="1"/>
</dbReference>
<dbReference type="KEGG" id="dgg:DGI_1003"/>
<feature type="domain" description="PAC" evidence="7">
    <location>
        <begin position="355"/>
        <end position="407"/>
    </location>
</feature>
<sequence>MASDSSAPVPECLPPRQALSTESTGAEVLPLAKVIVEKSPAVLFRRLNDEAHRLVYVSENISRYGYAACEFLEGRREFADIVHPDDRDRLAAEIKEYARLERVEYTQEYRLVSPGGQVFWVHDETLAERDEQGRITHYQGIVMDITARRQAEDALRQANLIVERSPIILFRRTAGATGLEYVSQNVSRYGYDPEALRLGTLSFLDIVHPEDHASLVSQVRAARLAGKDEYAMRYRIRTATGELRWIDDVTTVDFDARGEPLHYQGVLADVTERVRAEEALRKSEEKHRRILETAAEGFIMMDAELRLVSCNEAYAAMLGYSPHELLGRRPHEWSTPEFRAFLVANRKRLLAQDRRSFEGSLVARDGTVVPVLVHGNTLRDPEGNFLNHIAFVTDISTQKKALALAEEVQRSLLPSGPPRWNGLEVAGRMAASESIGGDYYDYFDLPASYPGWLGVVVGDIAGHGVDAALLMTTARAFLRQRVQLPGELAEVMMDLNRALVRDMGDSGRFMTCFQLLINCCEHHPEALTRLCWVRAGHDPALLYDPETDCFTELDGPGLPLGIVEDYPFESRTLDSIRPGMVIAVGTDGIWEAMDTQGQLYGKERFKEVLRRHSRASAVDMVDAVFQDVGRFCQGVRFQDDVTLVIIKLVGAVPHA</sequence>
<dbReference type="InterPro" id="IPR000700">
    <property type="entry name" value="PAS-assoc_C"/>
</dbReference>
<dbReference type="SUPFAM" id="SSF55785">
    <property type="entry name" value="PYP-like sensor domain (PAS domain)"/>
    <property type="match status" value="3"/>
</dbReference>